<dbReference type="InterPro" id="IPR005586">
    <property type="entry name" value="ABC_trans_aux"/>
</dbReference>
<evidence type="ECO:0000313" key="3">
    <source>
        <dbReference type="Proteomes" id="UP000254069"/>
    </source>
</evidence>
<evidence type="ECO:0000259" key="1">
    <source>
        <dbReference type="Pfam" id="PF03886"/>
    </source>
</evidence>
<proteinExistence type="predicted"/>
<dbReference type="Pfam" id="PF03886">
    <property type="entry name" value="ABC_trans_aux"/>
    <property type="match status" value="1"/>
</dbReference>
<dbReference type="AlphaFoldDB" id="A0A379Z1L5"/>
<feature type="domain" description="ABC-type transport auxiliary lipoprotein component" evidence="1">
    <location>
        <begin position="29"/>
        <end position="183"/>
    </location>
</feature>
<dbReference type="PROSITE" id="PS51257">
    <property type="entry name" value="PROKAR_LIPOPROTEIN"/>
    <property type="match status" value="1"/>
</dbReference>
<organism evidence="2 3">
    <name type="scientific">Shewanella algae</name>
    <dbReference type="NCBI Taxonomy" id="38313"/>
    <lineage>
        <taxon>Bacteria</taxon>
        <taxon>Pseudomonadati</taxon>
        <taxon>Pseudomonadota</taxon>
        <taxon>Gammaproteobacteria</taxon>
        <taxon>Alteromonadales</taxon>
        <taxon>Shewanellaceae</taxon>
        <taxon>Shewanella</taxon>
    </lineage>
</organism>
<reference evidence="2 3" key="1">
    <citation type="submission" date="2018-06" db="EMBL/GenBank/DDBJ databases">
        <authorList>
            <consortium name="Pathogen Informatics"/>
            <person name="Doyle S."/>
        </authorList>
    </citation>
    <scope>NUCLEOTIDE SEQUENCE [LARGE SCALE GENOMIC DNA]</scope>
    <source>
        <strain evidence="2 3">NCTC10738</strain>
    </source>
</reference>
<dbReference type="Gene3D" id="3.40.50.10610">
    <property type="entry name" value="ABC-type transport auxiliary lipoprotein component"/>
    <property type="match status" value="1"/>
</dbReference>
<evidence type="ECO:0000313" key="2">
    <source>
        <dbReference type="EMBL" id="SUI53931.1"/>
    </source>
</evidence>
<dbReference type="SUPFAM" id="SSF159594">
    <property type="entry name" value="XCC0632-like"/>
    <property type="match status" value="1"/>
</dbReference>
<dbReference type="EMBL" id="UGYO01000001">
    <property type="protein sequence ID" value="SUI53931.1"/>
    <property type="molecule type" value="Genomic_DNA"/>
</dbReference>
<accession>A0A379Z1L5</accession>
<name>A0A379Z1L5_9GAMM</name>
<keyword evidence="3" id="KW-1185">Reference proteome</keyword>
<dbReference type="RefSeq" id="WP_115389218.1">
    <property type="nucleotide sequence ID" value="NZ_JADZHC010000024.1"/>
</dbReference>
<sequence length="202" mass="22138">MRIILFSLLLVLAGCSSQPRVTTYFLGKAPQATPEARATSPLRQCQWRLAGVEMVDFLAGNGLVYQVSNHELAIARQHLWAGDITEQIKVKMVSLLANECPREASVNIPAQQPLTFPLTLSFNEFHGRYSGDALIGGHWRISKSSGEQVLQADFHYDVPLASDGYPALVESLSLGLEKLARDINAGIASLNLTSEQNLASYR</sequence>
<dbReference type="Proteomes" id="UP000254069">
    <property type="component" value="Unassembled WGS sequence"/>
</dbReference>
<gene>
    <name evidence="2" type="ORF">NCTC10738_00817</name>
</gene>
<protein>
    <submittedName>
        <fullName evidence="2">ABC-type uncharacterized transport system, auxiliary component</fullName>
    </submittedName>
</protein>